<dbReference type="SUPFAM" id="SSF48179">
    <property type="entry name" value="6-phosphogluconate dehydrogenase C-terminal domain-like"/>
    <property type="match status" value="1"/>
</dbReference>
<evidence type="ECO:0000259" key="6">
    <source>
        <dbReference type="Pfam" id="PF14833"/>
    </source>
</evidence>
<dbReference type="RefSeq" id="WP_064961425.1">
    <property type="nucleotide sequence ID" value="NZ_BCSY01000135.1"/>
</dbReference>
<dbReference type="InterPro" id="IPR013328">
    <property type="entry name" value="6PGD_dom2"/>
</dbReference>
<dbReference type="Pfam" id="PF03446">
    <property type="entry name" value="NAD_binding_2"/>
    <property type="match status" value="1"/>
</dbReference>
<feature type="domain" description="3-hydroxyisobutyrate dehydrogenase-like NAD-binding" evidence="6">
    <location>
        <begin position="170"/>
        <end position="290"/>
    </location>
</feature>
<evidence type="ECO:0000256" key="2">
    <source>
        <dbReference type="ARBA" id="ARBA00023002"/>
    </source>
</evidence>
<evidence type="ECO:0000256" key="1">
    <source>
        <dbReference type="ARBA" id="ARBA00009080"/>
    </source>
</evidence>
<sequence length="311" mass="32017">MSEVAAAPTPTIGFIGLGRMGSPMARLLAEGGHRVLGYDLSPEALAQLAGAGGTAVRSAGEAAAADVVVLMLPDSTVVTAVLRDDAVVSALTPGRIVIDMSSSEPVRTRQLAAELAQRGVHLVDAPVSGGVRGAQTGKLTIMVGGDTEIVDRVEPVLKLLGRPVRAGDVGAGHAVKALNNLMSATHLWVTSEAMVAGQRFGLDPEVMLSVFNGSSGRSGSTDNKWPNFILPGSYDSGFGLRLMLKDMKIATALARAVGVEPVLGDEAVELWSHAADDLAATADHTEVARWIASTALPPSDANTARTEGETA</sequence>
<proteinExistence type="inferred from homology"/>
<dbReference type="EMBL" id="BCSY01000135">
    <property type="protein sequence ID" value="GAS99339.1"/>
    <property type="molecule type" value="Genomic_DNA"/>
</dbReference>
<evidence type="ECO:0000313" key="7">
    <source>
        <dbReference type="EMBL" id="GAS99339.1"/>
    </source>
</evidence>
<keyword evidence="3" id="KW-0520">NAD</keyword>
<dbReference type="SUPFAM" id="SSF51735">
    <property type="entry name" value="NAD(P)-binding Rossmann-fold domains"/>
    <property type="match status" value="1"/>
</dbReference>
<dbReference type="GO" id="GO:0016616">
    <property type="term" value="F:oxidoreductase activity, acting on the CH-OH group of donors, NAD or NADP as acceptor"/>
    <property type="evidence" value="ECO:0007669"/>
    <property type="project" value="TreeGrafter"/>
</dbReference>
<dbReference type="Gene3D" id="3.40.50.720">
    <property type="entry name" value="NAD(P)-binding Rossmann-like Domain"/>
    <property type="match status" value="1"/>
</dbReference>
<reference evidence="8" key="1">
    <citation type="journal article" date="2016" name="Genome Announc.">
        <title>Draft Genome Sequences of Five Rapidly Growing Mycobacterium Species, M. thermoresistibile, M. fortuitum subsp. acetamidolyticum, M. canariasense, M. brisbanense, and M. novocastrense.</title>
        <authorList>
            <person name="Katahira K."/>
            <person name="Ogura Y."/>
            <person name="Gotoh Y."/>
            <person name="Hayashi T."/>
        </authorList>
    </citation>
    <scope>NUCLEOTIDE SEQUENCE [LARGE SCALE GENOMIC DNA]</scope>
    <source>
        <strain evidence="8">JCM15298</strain>
    </source>
</reference>
<feature type="active site" evidence="4">
    <location>
        <position position="176"/>
    </location>
</feature>
<dbReference type="Gene3D" id="1.10.1040.10">
    <property type="entry name" value="N-(1-d-carboxylethyl)-l-norvaline Dehydrogenase, domain 2"/>
    <property type="match status" value="1"/>
</dbReference>
<dbReference type="PIRSF" id="PIRSF000103">
    <property type="entry name" value="HIBADH"/>
    <property type="match status" value="1"/>
</dbReference>
<dbReference type="Pfam" id="PF14833">
    <property type="entry name" value="NAD_binding_11"/>
    <property type="match status" value="1"/>
</dbReference>
<reference evidence="8" key="2">
    <citation type="submission" date="2016-02" db="EMBL/GenBank/DDBJ databases">
        <title>Draft genome sequence of five rapidly growing Mycobacterium species.</title>
        <authorList>
            <person name="Katahira K."/>
            <person name="Gotou Y."/>
            <person name="Iida K."/>
            <person name="Ogura Y."/>
            <person name="Hayashi T."/>
        </authorList>
    </citation>
    <scope>NUCLEOTIDE SEQUENCE [LARGE SCALE GENOMIC DNA]</scope>
    <source>
        <strain evidence="8">JCM15298</strain>
    </source>
</reference>
<evidence type="ECO:0000256" key="4">
    <source>
        <dbReference type="PIRSR" id="PIRSR000103-1"/>
    </source>
</evidence>
<dbReference type="AlphaFoldDB" id="A0A100WK06"/>
<evidence type="ECO:0000259" key="5">
    <source>
        <dbReference type="Pfam" id="PF03446"/>
    </source>
</evidence>
<dbReference type="InterPro" id="IPR036291">
    <property type="entry name" value="NAD(P)-bd_dom_sf"/>
</dbReference>
<dbReference type="Proteomes" id="UP000069443">
    <property type="component" value="Unassembled WGS sequence"/>
</dbReference>
<dbReference type="InterPro" id="IPR006115">
    <property type="entry name" value="6PGDH_NADP-bd"/>
</dbReference>
<dbReference type="GO" id="GO:0051287">
    <property type="term" value="F:NAD binding"/>
    <property type="evidence" value="ECO:0007669"/>
    <property type="project" value="InterPro"/>
</dbReference>
<protein>
    <submittedName>
        <fullName evidence="7">3-hydroxyisobutyrate dehydrogenase</fullName>
    </submittedName>
</protein>
<dbReference type="PANTHER" id="PTHR22981">
    <property type="entry name" value="3-HYDROXYISOBUTYRATE DEHYDROGENASE-RELATED"/>
    <property type="match status" value="1"/>
</dbReference>
<dbReference type="InterPro" id="IPR029154">
    <property type="entry name" value="HIBADH-like_NADP-bd"/>
</dbReference>
<dbReference type="PANTHER" id="PTHR22981:SF7">
    <property type="entry name" value="3-HYDROXYISOBUTYRATE DEHYDROGENASE, MITOCHONDRIAL"/>
    <property type="match status" value="1"/>
</dbReference>
<evidence type="ECO:0000256" key="3">
    <source>
        <dbReference type="ARBA" id="ARBA00023027"/>
    </source>
</evidence>
<dbReference type="InterPro" id="IPR015815">
    <property type="entry name" value="HIBADH-related"/>
</dbReference>
<dbReference type="InterPro" id="IPR008927">
    <property type="entry name" value="6-PGluconate_DH-like_C_sf"/>
</dbReference>
<keyword evidence="2" id="KW-0560">Oxidoreductase</keyword>
<accession>A0A100WK06</accession>
<organism evidence="7 8">
    <name type="scientific">Mycolicibacterium canariasense</name>
    <name type="common">Mycobacterium canariasense</name>
    <dbReference type="NCBI Taxonomy" id="228230"/>
    <lineage>
        <taxon>Bacteria</taxon>
        <taxon>Bacillati</taxon>
        <taxon>Actinomycetota</taxon>
        <taxon>Actinomycetes</taxon>
        <taxon>Mycobacteriales</taxon>
        <taxon>Mycobacteriaceae</taxon>
        <taxon>Mycolicibacterium</taxon>
    </lineage>
</organism>
<comment type="similarity">
    <text evidence="1">Belongs to the HIBADH-related family.</text>
</comment>
<name>A0A100WK06_MYCCR</name>
<keyword evidence="8" id="KW-1185">Reference proteome</keyword>
<gene>
    <name evidence="7" type="ORF">RMCC_6304</name>
</gene>
<dbReference type="OrthoDB" id="3185659at2"/>
<feature type="domain" description="6-phosphogluconate dehydrogenase NADP-binding" evidence="5">
    <location>
        <begin position="11"/>
        <end position="164"/>
    </location>
</feature>
<dbReference type="STRING" id="228230.RMCC_6304"/>
<comment type="caution">
    <text evidence="7">The sequence shown here is derived from an EMBL/GenBank/DDBJ whole genome shotgun (WGS) entry which is preliminary data.</text>
</comment>
<evidence type="ECO:0000313" key="8">
    <source>
        <dbReference type="Proteomes" id="UP000069443"/>
    </source>
</evidence>
<dbReference type="GO" id="GO:0050661">
    <property type="term" value="F:NADP binding"/>
    <property type="evidence" value="ECO:0007669"/>
    <property type="project" value="InterPro"/>
</dbReference>